<evidence type="ECO:0008006" key="4">
    <source>
        <dbReference type="Google" id="ProtNLM"/>
    </source>
</evidence>
<dbReference type="EMBL" id="MWXA01000014">
    <property type="protein sequence ID" value="OZG64858.1"/>
    <property type="molecule type" value="Genomic_DNA"/>
</dbReference>
<gene>
    <name evidence="2" type="ORF">BAQU_2000</name>
</gene>
<reference evidence="2 3" key="1">
    <citation type="journal article" date="2017" name="BMC Genomics">
        <title>Comparative genomic and phylogenomic analyses of the Bifidobacteriaceae family.</title>
        <authorList>
            <person name="Lugli G.A."/>
            <person name="Milani C."/>
            <person name="Turroni F."/>
            <person name="Duranti S."/>
            <person name="Mancabelli L."/>
            <person name="Mangifesta M."/>
            <person name="Ferrario C."/>
            <person name="Modesto M."/>
            <person name="Mattarelli P."/>
            <person name="Jiri K."/>
            <person name="van Sinderen D."/>
            <person name="Ventura M."/>
        </authorList>
    </citation>
    <scope>NUCLEOTIDE SEQUENCE [LARGE SCALE GENOMIC DNA]</scope>
    <source>
        <strain evidence="2 3">LMG 28769</strain>
    </source>
</reference>
<sequence>MSEQHDILPPGSQVWISGTLLKEPKHVRFGDGNEVTYLTVTCDIGGNQLISVPCNARGTVSRYCQAQQYTRGDLLWIRGFVREKQNNAGHSSAVVNVEAMTGETSETWQESEL</sequence>
<evidence type="ECO:0000313" key="2">
    <source>
        <dbReference type="EMBL" id="OZG64858.1"/>
    </source>
</evidence>
<proteinExistence type="predicted"/>
<keyword evidence="3" id="KW-1185">Reference proteome</keyword>
<accession>A0A261G0E5</accession>
<evidence type="ECO:0000313" key="3">
    <source>
        <dbReference type="Proteomes" id="UP000216451"/>
    </source>
</evidence>
<dbReference type="AlphaFoldDB" id="A0A261G0E5"/>
<dbReference type="GeneID" id="98296638"/>
<protein>
    <recommendedName>
        <fullName evidence="4">Single-stranded DNA-binding protein</fullName>
    </recommendedName>
</protein>
<name>A0A261G0E5_9BIFI</name>
<organism evidence="2 3">
    <name type="scientific">Bifidobacterium aquikefiri</name>
    <dbReference type="NCBI Taxonomy" id="1653207"/>
    <lineage>
        <taxon>Bacteria</taxon>
        <taxon>Bacillati</taxon>
        <taxon>Actinomycetota</taxon>
        <taxon>Actinomycetes</taxon>
        <taxon>Bifidobacteriales</taxon>
        <taxon>Bifidobacteriaceae</taxon>
        <taxon>Bifidobacterium</taxon>
    </lineage>
</organism>
<evidence type="ECO:0000256" key="1">
    <source>
        <dbReference type="SAM" id="MobiDB-lite"/>
    </source>
</evidence>
<feature type="region of interest" description="Disordered" evidence="1">
    <location>
        <begin position="93"/>
        <end position="113"/>
    </location>
</feature>
<dbReference type="RefSeq" id="WP_143242016.1">
    <property type="nucleotide sequence ID" value="NZ_MWXA01000014.1"/>
</dbReference>
<feature type="compositionally biased region" description="Polar residues" evidence="1">
    <location>
        <begin position="102"/>
        <end position="113"/>
    </location>
</feature>
<dbReference type="Proteomes" id="UP000216451">
    <property type="component" value="Unassembled WGS sequence"/>
</dbReference>
<comment type="caution">
    <text evidence="2">The sequence shown here is derived from an EMBL/GenBank/DDBJ whole genome shotgun (WGS) entry which is preliminary data.</text>
</comment>